<dbReference type="InterPro" id="IPR018768">
    <property type="entry name" value="DUF2344"/>
</dbReference>
<proteinExistence type="predicted"/>
<keyword evidence="3" id="KW-1185">Reference proteome</keyword>
<reference evidence="2 3" key="1">
    <citation type="submission" date="2020-08" db="EMBL/GenBank/DDBJ databases">
        <authorList>
            <person name="Liu C."/>
            <person name="Sun Q."/>
        </authorList>
    </citation>
    <scope>NUCLEOTIDE SEQUENCE [LARGE SCALE GENOMIC DNA]</scope>
    <source>
        <strain evidence="2 3">NSJ-29</strain>
    </source>
</reference>
<evidence type="ECO:0000259" key="1">
    <source>
        <dbReference type="Pfam" id="PF10105"/>
    </source>
</evidence>
<accession>A0A7G9GFN5</accession>
<sequence>MRVRVKFAKTGAMKFIGHLDVMRYFQKALRRAGMDVAFSEGFSPHMIMSFAAPLGVGITSSGEYFDLDLKSASSSASMVERLNRQMAGGIEVFSVRRIPEDKASKCMTLVAAADYRVTFREGMAKLPENWKEQLGNFLDQETIYILRKTKRSEKDVDIRPWIYSMRADGEAVAMCLSAGSVSNLKPELVMQAFGSFMGIEFPEFSLLTHREELYANTGEDGLDLVPLEALGEEIE</sequence>
<name>A0A7G9GFN5_9FIRM</name>
<gene>
    <name evidence="2" type="ORF">H9Q79_04820</name>
</gene>
<evidence type="ECO:0000313" key="3">
    <source>
        <dbReference type="Proteomes" id="UP000515860"/>
    </source>
</evidence>
<organism evidence="2 3">
    <name type="scientific">Wansuia hejianensis</name>
    <dbReference type="NCBI Taxonomy" id="2763667"/>
    <lineage>
        <taxon>Bacteria</taxon>
        <taxon>Bacillati</taxon>
        <taxon>Bacillota</taxon>
        <taxon>Clostridia</taxon>
        <taxon>Lachnospirales</taxon>
        <taxon>Lachnospiraceae</taxon>
        <taxon>Wansuia</taxon>
    </lineage>
</organism>
<protein>
    <submittedName>
        <fullName evidence="2">DUF2344 domain-containing protein</fullName>
    </submittedName>
</protein>
<feature type="domain" description="DUF2344" evidence="1">
    <location>
        <begin position="2"/>
        <end position="186"/>
    </location>
</feature>
<dbReference type="Proteomes" id="UP000515860">
    <property type="component" value="Chromosome"/>
</dbReference>
<dbReference type="KEGG" id="whj:H9Q79_04820"/>
<dbReference type="EMBL" id="CP060635">
    <property type="protein sequence ID" value="QNM09617.1"/>
    <property type="molecule type" value="Genomic_DNA"/>
</dbReference>
<evidence type="ECO:0000313" key="2">
    <source>
        <dbReference type="EMBL" id="QNM09617.1"/>
    </source>
</evidence>
<dbReference type="Pfam" id="PF10105">
    <property type="entry name" value="DUF2344"/>
    <property type="match status" value="1"/>
</dbReference>
<dbReference type="NCBIfam" id="TIGR03936">
    <property type="entry name" value="sam_1_link_chp"/>
    <property type="match status" value="1"/>
</dbReference>
<dbReference type="RefSeq" id="WP_118644472.1">
    <property type="nucleotide sequence ID" value="NZ_CP060635.1"/>
</dbReference>
<dbReference type="AlphaFoldDB" id="A0A7G9GFN5"/>